<keyword evidence="3" id="KW-1185">Reference proteome</keyword>
<keyword evidence="1" id="KW-0812">Transmembrane</keyword>
<dbReference type="InterPro" id="IPR022134">
    <property type="entry name" value="DUF3667"/>
</dbReference>
<name>A0A8S8XEU3_9PROT</name>
<dbReference type="EMBL" id="BOPV01000001">
    <property type="protein sequence ID" value="GIL40522.1"/>
    <property type="molecule type" value="Genomic_DNA"/>
</dbReference>
<feature type="transmembrane region" description="Helical" evidence="1">
    <location>
        <begin position="300"/>
        <end position="320"/>
    </location>
</feature>
<keyword evidence="1" id="KW-0472">Membrane</keyword>
<dbReference type="AlphaFoldDB" id="A0A8S8XEU3"/>
<organism evidence="2 3">
    <name type="scientific">Roseiterribacter gracilis</name>
    <dbReference type="NCBI Taxonomy" id="2812848"/>
    <lineage>
        <taxon>Bacteria</taxon>
        <taxon>Pseudomonadati</taxon>
        <taxon>Pseudomonadota</taxon>
        <taxon>Alphaproteobacteria</taxon>
        <taxon>Rhodospirillales</taxon>
        <taxon>Roseiterribacteraceae</taxon>
        <taxon>Roseiterribacter</taxon>
    </lineage>
</organism>
<evidence type="ECO:0008006" key="4">
    <source>
        <dbReference type="Google" id="ProtNLM"/>
    </source>
</evidence>
<accession>A0A8S8XEU3</accession>
<keyword evidence="1" id="KW-1133">Transmembrane helix</keyword>
<feature type="transmembrane region" description="Helical" evidence="1">
    <location>
        <begin position="111"/>
        <end position="131"/>
    </location>
</feature>
<dbReference type="RefSeq" id="WP_420243623.1">
    <property type="nucleotide sequence ID" value="NZ_BOPV01000001.1"/>
</dbReference>
<proteinExistence type="predicted"/>
<sequence length="321" mass="35679">MLPTTTLHALEGALAIDAAGTALAAGAQPGEHQACQNCGTALQGPYCHHCGQYDEKSKRPWWILVEHAPDSPTRFQSRILRSYAWLLLRPGRMTAAFLAGQRARFVPPIRLYIFTSLIFFLALGASGLVLVQPVSERIQHDGDTDNNVTFELLAPPRKTPVLLPGDIQHEGDGVIKIGRKGKQKKINIDQLVELVNDPVKMSAFLTEWLPRVLVAAMPIFALLLGLLYIRRRRGLIDHLVLTLHLHAFLFEVGVLLIGLRVATGISLPAFALPLLLSVYFLLTIKRVYRQNWFKTCVKSFILFLAYPNILLLAAVALAIWT</sequence>
<evidence type="ECO:0000313" key="2">
    <source>
        <dbReference type="EMBL" id="GIL40522.1"/>
    </source>
</evidence>
<dbReference type="Pfam" id="PF12412">
    <property type="entry name" value="DUF3667"/>
    <property type="match status" value="1"/>
</dbReference>
<evidence type="ECO:0000313" key="3">
    <source>
        <dbReference type="Proteomes" id="UP000681075"/>
    </source>
</evidence>
<feature type="transmembrane region" description="Helical" evidence="1">
    <location>
        <begin position="208"/>
        <end position="229"/>
    </location>
</feature>
<comment type="caution">
    <text evidence="2">The sequence shown here is derived from an EMBL/GenBank/DDBJ whole genome shotgun (WGS) entry which is preliminary data.</text>
</comment>
<reference evidence="2" key="1">
    <citation type="submission" date="2021-02" db="EMBL/GenBank/DDBJ databases">
        <title>Genome sequence of Rhodospirillales sp. strain TMPK1 isolated from soil.</title>
        <authorList>
            <person name="Nakai R."/>
            <person name="Kusada H."/>
            <person name="Tamaki H."/>
        </authorList>
    </citation>
    <scope>NUCLEOTIDE SEQUENCE</scope>
    <source>
        <strain evidence="2">TMPK1</strain>
    </source>
</reference>
<feature type="transmembrane region" description="Helical" evidence="1">
    <location>
        <begin position="265"/>
        <end position="288"/>
    </location>
</feature>
<dbReference type="Proteomes" id="UP000681075">
    <property type="component" value="Unassembled WGS sequence"/>
</dbReference>
<evidence type="ECO:0000256" key="1">
    <source>
        <dbReference type="SAM" id="Phobius"/>
    </source>
</evidence>
<protein>
    <recommendedName>
        <fullName evidence="4">DUF3667 domain-containing protein</fullName>
    </recommendedName>
</protein>
<gene>
    <name evidence="2" type="ORF">TMPK1_27590</name>
</gene>
<feature type="transmembrane region" description="Helical" evidence="1">
    <location>
        <begin position="241"/>
        <end position="259"/>
    </location>
</feature>